<feature type="region of interest" description="Disordered" evidence="1">
    <location>
        <begin position="2340"/>
        <end position="2369"/>
    </location>
</feature>
<accession>A0ABQ5K2C7</accession>
<feature type="compositionally biased region" description="Pro residues" evidence="1">
    <location>
        <begin position="1979"/>
        <end position="1990"/>
    </location>
</feature>
<reference evidence="2" key="1">
    <citation type="submission" date="2022-03" db="EMBL/GenBank/DDBJ databases">
        <title>Draft genome sequence of Aduncisulcus paluster, a free-living microaerophilic Fornicata.</title>
        <authorList>
            <person name="Yuyama I."/>
            <person name="Kume K."/>
            <person name="Tamura T."/>
            <person name="Inagaki Y."/>
            <person name="Hashimoto T."/>
        </authorList>
    </citation>
    <scope>NUCLEOTIDE SEQUENCE</scope>
    <source>
        <strain evidence="2">NY0171</strain>
    </source>
</reference>
<feature type="compositionally biased region" description="Basic residues" evidence="1">
    <location>
        <begin position="1955"/>
        <end position="1966"/>
    </location>
</feature>
<protein>
    <submittedName>
        <fullName evidence="2">Uncharacterized protein</fullName>
    </submittedName>
</protein>
<keyword evidence="3" id="KW-1185">Reference proteome</keyword>
<dbReference type="Proteomes" id="UP001057375">
    <property type="component" value="Unassembled WGS sequence"/>
</dbReference>
<feature type="compositionally biased region" description="Polar residues" evidence="1">
    <location>
        <begin position="2108"/>
        <end position="2121"/>
    </location>
</feature>
<comment type="caution">
    <text evidence="2">The sequence shown here is derived from an EMBL/GenBank/DDBJ whole genome shotgun (WGS) entry which is preliminary data.</text>
</comment>
<feature type="compositionally biased region" description="Polar residues" evidence="1">
    <location>
        <begin position="2143"/>
        <end position="2156"/>
    </location>
</feature>
<evidence type="ECO:0000313" key="2">
    <source>
        <dbReference type="EMBL" id="GKT26188.1"/>
    </source>
</evidence>
<feature type="region of interest" description="Disordered" evidence="1">
    <location>
        <begin position="1886"/>
        <end position="1916"/>
    </location>
</feature>
<feature type="region of interest" description="Disordered" evidence="1">
    <location>
        <begin position="1640"/>
        <end position="1678"/>
    </location>
</feature>
<feature type="compositionally biased region" description="Basic and acidic residues" evidence="1">
    <location>
        <begin position="2340"/>
        <end position="2351"/>
    </location>
</feature>
<evidence type="ECO:0000313" key="3">
    <source>
        <dbReference type="Proteomes" id="UP001057375"/>
    </source>
</evidence>
<evidence type="ECO:0000256" key="1">
    <source>
        <dbReference type="SAM" id="MobiDB-lite"/>
    </source>
</evidence>
<gene>
    <name evidence="2" type="ORF">ADUPG1_013270</name>
</gene>
<dbReference type="EMBL" id="BQXS01012641">
    <property type="protein sequence ID" value="GKT26188.1"/>
    <property type="molecule type" value="Genomic_DNA"/>
</dbReference>
<sequence>MSVLDVDSLPASENATDIQAFTFIIDLGVGAGSSITVANFGTSSFTTVFPFIFMDDTQTDLSTLSSFTATLTGTTQYEIPGYLSRNLYPVICSRDSDYTITMEIFGMSSQFVMNFKTMCSVGTVIVQDPVIDLTNYTLSYSYYITSFFGTESLAFFAFCYDDLNPLSNSNDVVALGREVSTTTLIYLLSSDSADVSSINNIAEMTVSSTNSLELEVAQNQGTFSVTTGTLGTALKEKQKYPFTFSFDEQLEGKNVSQDITCGLYVYKGSSTDPYVLDTSDSSSYTEFTKTSVTYASCEDPTRVLLQPSGLCLACNIGTKVISGACIDCDIFETCSSSGTITSWTGLDYKVSTMVYDSSSGDVLDMVSATAEFMYEILDETATTSLSSLESGQNFVIRISVNNTDVNPVINTGRGMDVLVPLWDSSYATKDQEIIDTNPSGTASYDQEISISLAPVVDGSGYILQGTSSTLQVKEIYERGIKFYLDLETSSNASLTINDPTSYIYIDVTGPSSIGIESTANATVTHTNTTIDIDSYLRFNYQPLNDFDISLKCDPSSLTSTTCTVDGSSQTFTCSYAIASNSTLDEQLLPYSSSCELEFIENGSTTSSIVQWYSGSGYTGNFSFTLDDSFFTCNSTSYLLSSTSGAQRCVLEDTLVPNNYMVIDSLNPPADDDINPTLHVIFPDGIPQNLDTYTLSITVTCEDSTGTEIISDTQTVVQDTSSSTRDIAFSLDPNAYYSGDTISSLTCYAYYNSNTSTYIHTDASGYPDMSFVLNESVLNCSRSPTYLGKFSDTTTNDHLCLLPNELYELLYINSDPYSGIVSIMLPEDGYLGTDTDLSISMDNVNGNIILDDPEIAAIHITIDCSSDTSFDCSSIDDPIDGSYLGSFNSSSGFTEVLSLSITPNDVQPIDRAILSFNLSFEDTTGASYSSYSISSSLAQLQLPLLRPILIQFDSQSVTYDVATAPSIVLTLDYLPRPVSNIEVEYVCDLSAVSFTSFSFTPDQAYNTASMTMSVDTASLPSLCGDVEMECWPEFVTLDDVVYREGVKVLSASNVTVTLHYDASVTCPAVTAAYGPKNTSLHDSCTLDPAVSPSCDASSDPLPIIVHLIEPVDDSYQDVLPWTDSTSVEVVPFPISEGASNVINVASSASSPSSNSEFDLFLAPDSELNIGSAIIDKDVTLWVSFEVYGDCISISPSMTYDTTPVGIPVNWRFTDRSDDNDYLRLRVTANSAYSLVSCGIHVTVILDDGVSGSTFQNDLPFLISGSEVPLYEDLEAETMSGTSEAIREYLCENRTEAMEWPIKEGESNTTLLFLPDSSTCTYTVKDFSLSGSISFKGTIYPCSDVFSVSLDDLGNGSGVFLSYYSSTLGANEMKASVTISHDSASFMDYALVPYYQDCYLDFDIHRQCSAISDTQTLEGVGGPLISLNSNDANSFTLSSELDSGSSDFITEEEYPSLTITMSLIPAPAITTAAFDVTCDCSSGCDYTDSVETSVSIDTSVPISSSGYPITISLDESLLSVYRNSTGGGTSEIICEATLVSYGDESALNIPSTALTVAFPSLSIMHLCGSGYSQDADTYLCIADPVPVPVDPGIPWYYYLLGAGALFLLILGLLCLVSCVRKKREKEEQERLRLKREKERLAKEKKDKELKRKRELRQREKERREAEAARRRKEHEDALERAAREKMRINRRSIADIMDGMSFSGSPGSGGMPRHMMGSGSDFRGRSKTIQDVRSRLNSMGDGGFGLLRTSINDGMRGEMIGVRTGYGYLDVEDIAGRNRGTEVSATPTPHADSTVPLPSLHVGEGPSFQQYPSLREVPSRKVVSSVVIDPSTPPGERKDHQFTMQKKRSEWEVGLEHVILQAVDERSKSTSGVDQTSRLSMSPLPPQRGFAHDHHAPKNRYSENPSFMRRGMSVDENPSFMRRGMSVREEGKYGGIPLQTHIAPSKDIISQSDGRVVRGRKKVSRGAKKGSTSYRSSLPSAPLPPPPLPPAPMFQNPELAITPKSQKLNEKESSNPIIPASSRLLKPTISRQKYREAVETSKHCKIEECREIVSSPLRHTKMSAFPMGIGLEEAQDIVINHVISGEHSLRHVDSVFSPHTPRSGEPPQNVKVTAQTPATPSRSSKPKPVDIDKPLKLSGEPPQNVKVTAQTPATPSRSSKPKPVDIDKVSSIHIPHTISTAAKAVHLRYGSVETIEELIDLERKRADAAKPVFDDSVKKLYAQWLKNKQSIVASPQHPFQHIPGYSIGSSERPGSMTDSERESLEKERKRLEKMLSSQQKSRLKKRELYKPKRTLIQHETFQESGEHEGESFVGFSSSTLQPGEIIELKKKSFRRKIQELRDMRPKSDEEKEKVSHKRRKKMEVKEMFPFM</sequence>
<proteinExistence type="predicted"/>
<name>A0ABQ5K2C7_9EUKA</name>
<feature type="region of interest" description="Disordered" evidence="1">
    <location>
        <begin position="2092"/>
        <end position="2164"/>
    </location>
</feature>
<organism evidence="2 3">
    <name type="scientific">Aduncisulcus paluster</name>
    <dbReference type="NCBI Taxonomy" id="2918883"/>
    <lineage>
        <taxon>Eukaryota</taxon>
        <taxon>Metamonada</taxon>
        <taxon>Carpediemonas-like organisms</taxon>
        <taxon>Aduncisulcus</taxon>
    </lineage>
</organism>
<feature type="region of interest" description="Disordered" evidence="1">
    <location>
        <begin position="2233"/>
        <end position="2262"/>
    </location>
</feature>
<feature type="region of interest" description="Disordered" evidence="1">
    <location>
        <begin position="1947"/>
        <end position="1995"/>
    </location>
</feature>